<dbReference type="KEGG" id="dvl:Dvul_1961"/>
<evidence type="ECO:0000256" key="1">
    <source>
        <dbReference type="SAM" id="MobiDB-lite"/>
    </source>
</evidence>
<reference evidence="3" key="1">
    <citation type="journal article" date="2009" name="Environ. Microbiol.">
        <title>Contribution of mobile genetic elements to Desulfovibrio vulgaris genome plasticity.</title>
        <authorList>
            <person name="Walker C.B."/>
            <person name="Stolyar S."/>
            <person name="Chivian D."/>
            <person name="Pinel N."/>
            <person name="Gabster J.A."/>
            <person name="Dehal P.S."/>
            <person name="He Z."/>
            <person name="Yang Z.K."/>
            <person name="Yen H.C."/>
            <person name="Zhou J."/>
            <person name="Wall J.D."/>
            <person name="Hazen T.C."/>
            <person name="Arkin A.P."/>
            <person name="Stahl D.A."/>
        </authorList>
    </citation>
    <scope>NUCLEOTIDE SEQUENCE [LARGE SCALE GENOMIC DNA]</scope>
    <source>
        <strain evidence="3">DP4</strain>
    </source>
</reference>
<dbReference type="HOGENOM" id="CLU_2408538_0_0_7"/>
<gene>
    <name evidence="2" type="ordered locus">Dvul_1961</name>
</gene>
<protein>
    <submittedName>
        <fullName evidence="2">Uncharacterized protein</fullName>
    </submittedName>
</protein>
<dbReference type="Proteomes" id="UP000009173">
    <property type="component" value="Chromosome"/>
</dbReference>
<dbReference type="AlphaFoldDB" id="A0A0H3A8N9"/>
<feature type="region of interest" description="Disordered" evidence="1">
    <location>
        <begin position="1"/>
        <end position="92"/>
    </location>
</feature>
<organism evidence="2 3">
    <name type="scientific">Nitratidesulfovibrio vulgaris (strain DP4)</name>
    <name type="common">Desulfovibrio vulgaris</name>
    <dbReference type="NCBI Taxonomy" id="391774"/>
    <lineage>
        <taxon>Bacteria</taxon>
        <taxon>Pseudomonadati</taxon>
        <taxon>Thermodesulfobacteriota</taxon>
        <taxon>Desulfovibrionia</taxon>
        <taxon>Desulfovibrionales</taxon>
        <taxon>Desulfovibrionaceae</taxon>
        <taxon>Nitratidesulfovibrio</taxon>
    </lineage>
</organism>
<sequence length="92" mass="10101">MRKGNRAGDDSGFQCRGGHRQETVRSPSGVGTVSDFPANGDRYRQHRRRTVQKDTAYDSHVRNTLPVPHRNDTSTGHAAKPGPVRADVGYAT</sequence>
<evidence type="ECO:0000313" key="3">
    <source>
        <dbReference type="Proteomes" id="UP000009173"/>
    </source>
</evidence>
<feature type="compositionally biased region" description="Basic and acidic residues" evidence="1">
    <location>
        <begin position="51"/>
        <end position="61"/>
    </location>
</feature>
<evidence type="ECO:0000313" key="2">
    <source>
        <dbReference type="EMBL" id="ABM28977.1"/>
    </source>
</evidence>
<proteinExistence type="predicted"/>
<accession>A0A0H3A8N9</accession>
<dbReference type="EMBL" id="CP000527">
    <property type="protein sequence ID" value="ABM28977.1"/>
    <property type="molecule type" value="Genomic_DNA"/>
</dbReference>
<name>A0A0H3A8N9_NITV4</name>